<sequence>MKSRNKGQTVGENTPISFPPASRQDPGPRVPDKRTLQVPAKRNPGIGPRDLPSKKWKISDKENLPYFRIWKSLT</sequence>
<proteinExistence type="predicted"/>
<keyword evidence="3" id="KW-1185">Reference proteome</keyword>
<dbReference type="EMBL" id="QGKV02000832">
    <property type="protein sequence ID" value="KAF3547086.1"/>
    <property type="molecule type" value="Genomic_DNA"/>
</dbReference>
<feature type="compositionally biased region" description="Polar residues" evidence="1">
    <location>
        <begin position="1"/>
        <end position="16"/>
    </location>
</feature>
<name>A0ABQ7C4L0_BRACR</name>
<reference evidence="2 3" key="1">
    <citation type="journal article" date="2020" name="BMC Genomics">
        <title>Intraspecific diversification of the crop wild relative Brassica cretica Lam. using demographic model selection.</title>
        <authorList>
            <person name="Kioukis A."/>
            <person name="Michalopoulou V.A."/>
            <person name="Briers L."/>
            <person name="Pirintsos S."/>
            <person name="Studholme D.J."/>
            <person name="Pavlidis P."/>
            <person name="Sarris P.F."/>
        </authorList>
    </citation>
    <scope>NUCLEOTIDE SEQUENCE [LARGE SCALE GENOMIC DNA]</scope>
    <source>
        <strain evidence="3">cv. PFS-1207/04</strain>
    </source>
</reference>
<evidence type="ECO:0000313" key="3">
    <source>
        <dbReference type="Proteomes" id="UP000266723"/>
    </source>
</evidence>
<accession>A0ABQ7C4L0</accession>
<gene>
    <name evidence="2" type="ORF">DY000_02007480</name>
</gene>
<evidence type="ECO:0000313" key="2">
    <source>
        <dbReference type="EMBL" id="KAF3547086.1"/>
    </source>
</evidence>
<feature type="region of interest" description="Disordered" evidence="1">
    <location>
        <begin position="1"/>
        <end position="55"/>
    </location>
</feature>
<dbReference type="Proteomes" id="UP000266723">
    <property type="component" value="Unassembled WGS sequence"/>
</dbReference>
<evidence type="ECO:0000256" key="1">
    <source>
        <dbReference type="SAM" id="MobiDB-lite"/>
    </source>
</evidence>
<protein>
    <submittedName>
        <fullName evidence="2">Uncharacterized protein</fullName>
    </submittedName>
</protein>
<comment type="caution">
    <text evidence="2">The sequence shown here is derived from an EMBL/GenBank/DDBJ whole genome shotgun (WGS) entry which is preliminary data.</text>
</comment>
<organism evidence="2 3">
    <name type="scientific">Brassica cretica</name>
    <name type="common">Mustard</name>
    <dbReference type="NCBI Taxonomy" id="69181"/>
    <lineage>
        <taxon>Eukaryota</taxon>
        <taxon>Viridiplantae</taxon>
        <taxon>Streptophyta</taxon>
        <taxon>Embryophyta</taxon>
        <taxon>Tracheophyta</taxon>
        <taxon>Spermatophyta</taxon>
        <taxon>Magnoliopsida</taxon>
        <taxon>eudicotyledons</taxon>
        <taxon>Gunneridae</taxon>
        <taxon>Pentapetalae</taxon>
        <taxon>rosids</taxon>
        <taxon>malvids</taxon>
        <taxon>Brassicales</taxon>
        <taxon>Brassicaceae</taxon>
        <taxon>Brassiceae</taxon>
        <taxon>Brassica</taxon>
    </lineage>
</organism>